<dbReference type="EMBL" id="JBHTKZ010000017">
    <property type="protein sequence ID" value="MFD1181864.1"/>
    <property type="molecule type" value="Genomic_DNA"/>
</dbReference>
<dbReference type="RefSeq" id="WP_059046211.1">
    <property type="nucleotide sequence ID" value="NZ_JAKSXN010000017.1"/>
</dbReference>
<keyword evidence="1" id="KW-0812">Transmembrane</keyword>
<organism evidence="2 3">
    <name type="scientific">Paenibacillus timonensis</name>
    <dbReference type="NCBI Taxonomy" id="225915"/>
    <lineage>
        <taxon>Bacteria</taxon>
        <taxon>Bacillati</taxon>
        <taxon>Bacillota</taxon>
        <taxon>Bacilli</taxon>
        <taxon>Bacillales</taxon>
        <taxon>Paenibacillaceae</taxon>
        <taxon>Paenibacillus</taxon>
    </lineage>
</organism>
<feature type="transmembrane region" description="Helical" evidence="1">
    <location>
        <begin position="6"/>
        <end position="23"/>
    </location>
</feature>
<comment type="caution">
    <text evidence="2">The sequence shown here is derived from an EMBL/GenBank/DDBJ whole genome shotgun (WGS) entry which is preliminary data.</text>
</comment>
<keyword evidence="1" id="KW-0472">Membrane</keyword>
<accession>A0ABW3SAQ6</accession>
<name>A0ABW3SAQ6_9BACL</name>
<evidence type="ECO:0000256" key="1">
    <source>
        <dbReference type="SAM" id="Phobius"/>
    </source>
</evidence>
<evidence type="ECO:0000313" key="3">
    <source>
        <dbReference type="Proteomes" id="UP001597211"/>
    </source>
</evidence>
<proteinExistence type="predicted"/>
<sequence>MKNRKMVIIIGIVLLSIVIFLYFSTSKIMDYLNSNTRGSNNYVISMGYNLNDETFTFTDRSSEFINRNGIKILIEFPEMSKGTHHGRLLVKELATSDTVMEQHVHITKGMSGQVVQLTSAGWSTGKYKCIFEIDNNQLASKEFILK</sequence>
<evidence type="ECO:0000313" key="2">
    <source>
        <dbReference type="EMBL" id="MFD1181864.1"/>
    </source>
</evidence>
<evidence type="ECO:0008006" key="4">
    <source>
        <dbReference type="Google" id="ProtNLM"/>
    </source>
</evidence>
<dbReference type="Proteomes" id="UP001597211">
    <property type="component" value="Unassembled WGS sequence"/>
</dbReference>
<gene>
    <name evidence="2" type="ORF">ACFQ2Z_10880</name>
</gene>
<protein>
    <recommendedName>
        <fullName evidence="4">DUF5590 domain-containing protein</fullName>
    </recommendedName>
</protein>
<keyword evidence="3" id="KW-1185">Reference proteome</keyword>
<reference evidence="3" key="1">
    <citation type="journal article" date="2019" name="Int. J. Syst. Evol. Microbiol.">
        <title>The Global Catalogue of Microorganisms (GCM) 10K type strain sequencing project: providing services to taxonomists for standard genome sequencing and annotation.</title>
        <authorList>
            <consortium name="The Broad Institute Genomics Platform"/>
            <consortium name="The Broad Institute Genome Sequencing Center for Infectious Disease"/>
            <person name="Wu L."/>
            <person name="Ma J."/>
        </authorList>
    </citation>
    <scope>NUCLEOTIDE SEQUENCE [LARGE SCALE GENOMIC DNA]</scope>
    <source>
        <strain evidence="3">CCUG 48216</strain>
    </source>
</reference>
<keyword evidence="1" id="KW-1133">Transmembrane helix</keyword>